<dbReference type="PANTHER" id="PTHR43685:SF11">
    <property type="entry name" value="GLYCOSYLTRANSFERASE TAGX-RELATED"/>
    <property type="match status" value="1"/>
</dbReference>
<name>A0A1Z3HMB2_9CYAN</name>
<dbReference type="RefSeq" id="WP_080813029.1">
    <property type="nucleotide sequence ID" value="NZ_CP021983.2"/>
</dbReference>
<gene>
    <name evidence="2" type="ORF">XM38_023950</name>
</gene>
<dbReference type="EMBL" id="CP021983">
    <property type="protein sequence ID" value="ASC71443.1"/>
    <property type="molecule type" value="Genomic_DNA"/>
</dbReference>
<protein>
    <submittedName>
        <fullName evidence="2">Glycosyltransferase</fullName>
        <ecNumber evidence="2">2.4.-.-</ecNumber>
    </submittedName>
</protein>
<keyword evidence="2" id="KW-0808">Transferase</keyword>
<evidence type="ECO:0000313" key="3">
    <source>
        <dbReference type="Proteomes" id="UP000191901"/>
    </source>
</evidence>
<dbReference type="GO" id="GO:0016757">
    <property type="term" value="F:glycosyltransferase activity"/>
    <property type="evidence" value="ECO:0007669"/>
    <property type="project" value="UniProtKB-KW"/>
</dbReference>
<dbReference type="KEGG" id="hhg:XM38_023950"/>
<dbReference type="STRING" id="1641165.XM38_22735"/>
<feature type="domain" description="Glycosyltransferase 2-like" evidence="1">
    <location>
        <begin position="8"/>
        <end position="173"/>
    </location>
</feature>
<sequence>MSDPPLVSILINNYNYGEFLPQAIDSALQQSYPNLEVIVVDDGSQDDSAAVIKNYQGNIITVLKQNGGQASAFNAGFAASSGEIVCFLDADDFFLPEKVETIIHWFHKFPNIGWIFHELDYVDRDSNLLSVNRKIADFECQRIDLRHILRESGKIPYSIPCATCGLCLRRDVLDQILPMPESRSVTISDNYIKLSALALSPGIILSQRLAAQRIHDRNIYTFRPDATKLSAEISLKTGYYLRERFPEIEKFTDKLFAKGLGTMIGAIGLKGALSLPETNRYLKRFSTWQSLLRVILSRTVFYTLKSSMKKNDPKPGR</sequence>
<dbReference type="EC" id="2.4.-.-" evidence="2"/>
<dbReference type="Gene3D" id="3.90.550.10">
    <property type="entry name" value="Spore Coat Polysaccharide Biosynthesis Protein SpsA, Chain A"/>
    <property type="match status" value="1"/>
</dbReference>
<organism evidence="2 3">
    <name type="scientific">Halomicronema hongdechloris C2206</name>
    <dbReference type="NCBI Taxonomy" id="1641165"/>
    <lineage>
        <taxon>Bacteria</taxon>
        <taxon>Bacillati</taxon>
        <taxon>Cyanobacteriota</taxon>
        <taxon>Cyanophyceae</taxon>
        <taxon>Nodosilineales</taxon>
        <taxon>Nodosilineaceae</taxon>
        <taxon>Halomicronema</taxon>
    </lineage>
</organism>
<dbReference type="PANTHER" id="PTHR43685">
    <property type="entry name" value="GLYCOSYLTRANSFERASE"/>
    <property type="match status" value="1"/>
</dbReference>
<keyword evidence="2" id="KW-0328">Glycosyltransferase</keyword>
<evidence type="ECO:0000259" key="1">
    <source>
        <dbReference type="Pfam" id="PF00535"/>
    </source>
</evidence>
<dbReference type="Proteomes" id="UP000191901">
    <property type="component" value="Chromosome"/>
</dbReference>
<dbReference type="InterPro" id="IPR001173">
    <property type="entry name" value="Glyco_trans_2-like"/>
</dbReference>
<dbReference type="SUPFAM" id="SSF53448">
    <property type="entry name" value="Nucleotide-diphospho-sugar transferases"/>
    <property type="match status" value="1"/>
</dbReference>
<dbReference type="OrthoDB" id="450387at2"/>
<keyword evidence="3" id="KW-1185">Reference proteome</keyword>
<dbReference type="AlphaFoldDB" id="A0A1Z3HMB2"/>
<dbReference type="Pfam" id="PF00535">
    <property type="entry name" value="Glycos_transf_2"/>
    <property type="match status" value="1"/>
</dbReference>
<dbReference type="InterPro" id="IPR029044">
    <property type="entry name" value="Nucleotide-diphossugar_trans"/>
</dbReference>
<dbReference type="InterPro" id="IPR050834">
    <property type="entry name" value="Glycosyltransf_2"/>
</dbReference>
<proteinExistence type="predicted"/>
<reference evidence="2 3" key="1">
    <citation type="journal article" date="2016" name="Biochim. Biophys. Acta">
        <title>Characterization of red-shifted phycobilisomes isolated from the chlorophyll f-containing cyanobacterium Halomicronema hongdechloris.</title>
        <authorList>
            <person name="Li Y."/>
            <person name="Lin Y."/>
            <person name="Garvey C.J."/>
            <person name="Birch D."/>
            <person name="Corkery R.W."/>
            <person name="Loughlin P.C."/>
            <person name="Scheer H."/>
            <person name="Willows R.D."/>
            <person name="Chen M."/>
        </authorList>
    </citation>
    <scope>NUCLEOTIDE SEQUENCE [LARGE SCALE GENOMIC DNA]</scope>
    <source>
        <strain evidence="2 3">C2206</strain>
    </source>
</reference>
<accession>A0A1Z3HMB2</accession>
<evidence type="ECO:0000313" key="2">
    <source>
        <dbReference type="EMBL" id="ASC71443.1"/>
    </source>
</evidence>